<protein>
    <submittedName>
        <fullName evidence="4">Glutamine amidotransferase</fullName>
    </submittedName>
</protein>
<dbReference type="EMBL" id="SLWS01000009">
    <property type="protein sequence ID" value="TCO54294.1"/>
    <property type="molecule type" value="Genomic_DNA"/>
</dbReference>
<evidence type="ECO:0000259" key="3">
    <source>
        <dbReference type="PROSITE" id="PS51278"/>
    </source>
</evidence>
<dbReference type="InterPro" id="IPR026869">
    <property type="entry name" value="EgtC-like"/>
</dbReference>
<dbReference type="OrthoDB" id="9804310at2"/>
<evidence type="ECO:0000313" key="5">
    <source>
        <dbReference type="Proteomes" id="UP000295680"/>
    </source>
</evidence>
<dbReference type="PANTHER" id="PTHR42824:SF1">
    <property type="entry name" value="GLUTAMINE AMIDOTRANSFERASE YAFJ-RELATED"/>
    <property type="match status" value="1"/>
</dbReference>
<gene>
    <name evidence="4" type="ORF">EV192_109275</name>
</gene>
<reference evidence="4 5" key="1">
    <citation type="submission" date="2019-03" db="EMBL/GenBank/DDBJ databases">
        <title>Genomic Encyclopedia of Type Strains, Phase IV (KMG-IV): sequencing the most valuable type-strain genomes for metagenomic binning, comparative biology and taxonomic classification.</title>
        <authorList>
            <person name="Goeker M."/>
        </authorList>
    </citation>
    <scope>NUCLEOTIDE SEQUENCE [LARGE SCALE GENOMIC DNA]</scope>
    <source>
        <strain evidence="4 5">DSM 45934</strain>
    </source>
</reference>
<feature type="region of interest" description="Disordered" evidence="2">
    <location>
        <begin position="29"/>
        <end position="48"/>
    </location>
</feature>
<evidence type="ECO:0000256" key="1">
    <source>
        <dbReference type="ARBA" id="ARBA00022962"/>
    </source>
</evidence>
<dbReference type="Proteomes" id="UP000295680">
    <property type="component" value="Unassembled WGS sequence"/>
</dbReference>
<name>A0A4R2J713_9PSEU</name>
<keyword evidence="5" id="KW-1185">Reference proteome</keyword>
<dbReference type="PANTHER" id="PTHR42824">
    <property type="entry name" value="GLUTAMINE AMIDOTRANSFERASE"/>
    <property type="match status" value="1"/>
</dbReference>
<dbReference type="InterPro" id="IPR017932">
    <property type="entry name" value="GATase_2_dom"/>
</dbReference>
<dbReference type="SUPFAM" id="SSF56235">
    <property type="entry name" value="N-terminal nucleophile aminohydrolases (Ntn hydrolases)"/>
    <property type="match status" value="1"/>
</dbReference>
<proteinExistence type="predicted"/>
<keyword evidence="1 4" id="KW-0315">Glutamine amidotransferase</keyword>
<accession>A0A4R2J713</accession>
<dbReference type="CDD" id="cd01908">
    <property type="entry name" value="YafJ"/>
    <property type="match status" value="1"/>
</dbReference>
<dbReference type="AlphaFoldDB" id="A0A4R2J713"/>
<dbReference type="GO" id="GO:0016740">
    <property type="term" value="F:transferase activity"/>
    <property type="evidence" value="ECO:0007669"/>
    <property type="project" value="UniProtKB-KW"/>
</dbReference>
<feature type="domain" description="Glutamine amidotransferase type-2" evidence="3">
    <location>
        <begin position="2"/>
        <end position="256"/>
    </location>
</feature>
<keyword evidence="4" id="KW-0808">Transferase</keyword>
<comment type="caution">
    <text evidence="4">The sequence shown here is derived from an EMBL/GenBank/DDBJ whole genome shotgun (WGS) entry which is preliminary data.</text>
</comment>
<dbReference type="Pfam" id="PF13230">
    <property type="entry name" value="GATase_4"/>
    <property type="match status" value="1"/>
</dbReference>
<sequence>MCRLFGMSSGPRRVRATFWLLDAPDSLAEQSRREPDGTGLGTFDADGTPRVEKQPIAAYQDKEFAREARERESSTFIAHIRYASTGGLDVRNTHPFCQHNRLFAHNGVIASLDALEAELGEYRELVAGDTDSERFFALITKHVDLANGDVTAGITAASRWVADNLPLYAINLVLTTATELWALRYPATHDLFVLDRAAGGRRGDRHLDHASPAGTVRTRSGDLARNAAVVVATERMDEDPDWRALEPGELLHVSSSLRLTRHMAVDHPPAHLLSLDELSDRAALSQS</sequence>
<evidence type="ECO:0000313" key="4">
    <source>
        <dbReference type="EMBL" id="TCO54294.1"/>
    </source>
</evidence>
<organism evidence="4 5">
    <name type="scientific">Actinocrispum wychmicini</name>
    <dbReference type="NCBI Taxonomy" id="1213861"/>
    <lineage>
        <taxon>Bacteria</taxon>
        <taxon>Bacillati</taxon>
        <taxon>Actinomycetota</taxon>
        <taxon>Actinomycetes</taxon>
        <taxon>Pseudonocardiales</taxon>
        <taxon>Pseudonocardiaceae</taxon>
        <taxon>Actinocrispum</taxon>
    </lineage>
</organism>
<dbReference type="InterPro" id="IPR029055">
    <property type="entry name" value="Ntn_hydrolases_N"/>
</dbReference>
<dbReference type="Gene3D" id="3.60.20.10">
    <property type="entry name" value="Glutamine Phosphoribosylpyrophosphate, subunit 1, domain 1"/>
    <property type="match status" value="1"/>
</dbReference>
<dbReference type="RefSeq" id="WP_132123269.1">
    <property type="nucleotide sequence ID" value="NZ_SLWS01000009.1"/>
</dbReference>
<evidence type="ECO:0000256" key="2">
    <source>
        <dbReference type="SAM" id="MobiDB-lite"/>
    </source>
</evidence>
<dbReference type="PROSITE" id="PS51278">
    <property type="entry name" value="GATASE_TYPE_2"/>
    <property type="match status" value="1"/>
</dbReference>